<keyword evidence="7 12" id="KW-0412">Isoleucine biosynthesis</keyword>
<dbReference type="NCBIfam" id="NF006390">
    <property type="entry name" value="PRK08639.1"/>
    <property type="match status" value="1"/>
</dbReference>
<feature type="domain" description="ACT-like" evidence="13">
    <location>
        <begin position="340"/>
        <end position="414"/>
    </location>
</feature>
<dbReference type="GO" id="GO:0006565">
    <property type="term" value="P:L-serine catabolic process"/>
    <property type="evidence" value="ECO:0007669"/>
    <property type="project" value="TreeGrafter"/>
</dbReference>
<dbReference type="PANTHER" id="PTHR48078">
    <property type="entry name" value="THREONINE DEHYDRATASE, MITOCHONDRIAL-RELATED"/>
    <property type="match status" value="1"/>
</dbReference>
<dbReference type="GO" id="GO:0009097">
    <property type="term" value="P:isoleucine biosynthetic process"/>
    <property type="evidence" value="ECO:0007669"/>
    <property type="project" value="UniProtKB-UniRule"/>
</dbReference>
<comment type="subunit">
    <text evidence="5 12">Homotetramer.</text>
</comment>
<dbReference type="SUPFAM" id="SSF55021">
    <property type="entry name" value="ACT-like"/>
    <property type="match status" value="1"/>
</dbReference>
<dbReference type="CDD" id="cd01562">
    <property type="entry name" value="Thr-dehyd"/>
    <property type="match status" value="1"/>
</dbReference>
<dbReference type="PROSITE" id="PS51672">
    <property type="entry name" value="ACT_LIKE"/>
    <property type="match status" value="1"/>
</dbReference>
<sequence>MAMEAEVKNSQVSLSNIKTASFRLKAVVKETPLTDSIRLNERYDCKIMLKREDLQTVRSYKIRGAYNMISQLDEEQQKSGVVCASAGNHAQGVAMSCSQLGIKAAIFMPEPTPGQKVNQVKMFGKDNVELFLTGDTFDDAYKHARHYCDQNNMTFIPPFDHKEIIEGQGTIGLEILQDSPEEIDYLLVPVGGGGLAAGITTVFKTLSPKTKVIGVEPLGAPSLTKSIEEGEVVTLDKIDKFVDGAAVKQIGSLNFEILKDKIDRVITVPEGQICSTILNLYNDDAIIVEPAGALTVAALEQLKDEIKGKTVVAVISGSNNDITRTEEIKERALLYEGLMHYFIVRFPQRAGALREFLTNVLGPGDDIVHFEYSKKNNREQGPALVGLELKQASDFNGLLKRMDSYNITYEYLNEKQDLFQYLI</sequence>
<proteinExistence type="inferred from homology"/>
<keyword evidence="9 12" id="KW-0456">Lyase</keyword>
<dbReference type="AlphaFoldDB" id="A0A848IYS8"/>
<comment type="function">
    <text evidence="11 12">Catalyzes the anaerobic formation of alpha-ketobutyrate and ammonia from threonine in a two-step reaction. The first step involved a dehydration of threonine and a production of enamine intermediates (aminocrotonate), which tautomerizes to its imine form (iminobutyrate). Both intermediates are unstable and short-lived. The second step is the nonenzymatic hydrolysis of the enamine/imine intermediates to form 2-ketobutyrate and free ammonia. In the low water environment of the cell, the second step is accelerated by RidA.</text>
</comment>
<evidence type="ECO:0000256" key="3">
    <source>
        <dbReference type="ARBA" id="ARBA00004810"/>
    </source>
</evidence>
<dbReference type="GO" id="GO:0004794">
    <property type="term" value="F:threonine deaminase activity"/>
    <property type="evidence" value="ECO:0007669"/>
    <property type="project" value="UniProtKB-UniRule"/>
</dbReference>
<comment type="pathway">
    <text evidence="3 12">Amino-acid biosynthesis; L-isoleucine biosynthesis; 2-oxobutanoate from L-threonine: step 1/1.</text>
</comment>
<protein>
    <recommendedName>
        <fullName evidence="12">L-threonine dehydratase</fullName>
        <ecNumber evidence="12">4.3.1.19</ecNumber>
    </recommendedName>
    <alternativeName>
        <fullName evidence="12">Threonine deaminase</fullName>
    </alternativeName>
</protein>
<evidence type="ECO:0000313" key="14">
    <source>
        <dbReference type="EMBL" id="NMM47394.1"/>
    </source>
</evidence>
<keyword evidence="15" id="KW-1185">Reference proteome</keyword>
<dbReference type="InterPro" id="IPR001926">
    <property type="entry name" value="TrpB-like_PALP"/>
</dbReference>
<accession>A0A848IYS8</accession>
<dbReference type="EMBL" id="JABBNU010000002">
    <property type="protein sequence ID" value="NMM47394.1"/>
    <property type="molecule type" value="Genomic_DNA"/>
</dbReference>
<dbReference type="InterPro" id="IPR050147">
    <property type="entry name" value="Ser/Thr_Dehydratase"/>
</dbReference>
<evidence type="ECO:0000256" key="2">
    <source>
        <dbReference type="ARBA" id="ARBA00001933"/>
    </source>
</evidence>
<dbReference type="InterPro" id="IPR045865">
    <property type="entry name" value="ACT-like_dom_sf"/>
</dbReference>
<dbReference type="GO" id="GO:0003941">
    <property type="term" value="F:L-serine ammonia-lyase activity"/>
    <property type="evidence" value="ECO:0007669"/>
    <property type="project" value="TreeGrafter"/>
</dbReference>
<evidence type="ECO:0000256" key="9">
    <source>
        <dbReference type="ARBA" id="ARBA00023239"/>
    </source>
</evidence>
<evidence type="ECO:0000256" key="12">
    <source>
        <dbReference type="RuleBase" id="RU362012"/>
    </source>
</evidence>
<dbReference type="GO" id="GO:0006567">
    <property type="term" value="P:L-threonine catabolic process"/>
    <property type="evidence" value="ECO:0007669"/>
    <property type="project" value="TreeGrafter"/>
</dbReference>
<dbReference type="EC" id="4.3.1.19" evidence="12"/>
<keyword evidence="10 12" id="KW-0100">Branched-chain amino acid biosynthesis</keyword>
<dbReference type="PANTHER" id="PTHR48078:SF11">
    <property type="entry name" value="THREONINE DEHYDRATASE, MITOCHONDRIAL"/>
    <property type="match status" value="1"/>
</dbReference>
<dbReference type="InterPro" id="IPR036052">
    <property type="entry name" value="TrpB-like_PALP_sf"/>
</dbReference>
<dbReference type="CDD" id="cd04907">
    <property type="entry name" value="ACT_ThrD-I_2"/>
    <property type="match status" value="1"/>
</dbReference>
<evidence type="ECO:0000256" key="5">
    <source>
        <dbReference type="ARBA" id="ARBA00011881"/>
    </source>
</evidence>
<dbReference type="Proteomes" id="UP000559010">
    <property type="component" value="Unassembled WGS sequence"/>
</dbReference>
<dbReference type="PROSITE" id="PS00165">
    <property type="entry name" value="DEHYDRATASE_SER_THR"/>
    <property type="match status" value="1"/>
</dbReference>
<evidence type="ECO:0000256" key="4">
    <source>
        <dbReference type="ARBA" id="ARBA00010869"/>
    </source>
</evidence>
<comment type="similarity">
    <text evidence="4 12">Belongs to the serine/threonine dehydratase family.</text>
</comment>
<dbReference type="UniPathway" id="UPA00047">
    <property type="reaction ID" value="UER00054"/>
</dbReference>
<evidence type="ECO:0000256" key="11">
    <source>
        <dbReference type="ARBA" id="ARBA00025527"/>
    </source>
</evidence>
<dbReference type="SUPFAM" id="SSF53686">
    <property type="entry name" value="Tryptophan synthase beta subunit-like PLP-dependent enzymes"/>
    <property type="match status" value="1"/>
</dbReference>
<comment type="catalytic activity">
    <reaction evidence="1 12">
        <text>L-threonine = 2-oxobutanoate + NH4(+)</text>
        <dbReference type="Rhea" id="RHEA:22108"/>
        <dbReference type="ChEBI" id="CHEBI:16763"/>
        <dbReference type="ChEBI" id="CHEBI:28938"/>
        <dbReference type="ChEBI" id="CHEBI:57926"/>
        <dbReference type="EC" id="4.3.1.19"/>
    </reaction>
</comment>
<gene>
    <name evidence="12 14" type="primary">ilvA</name>
    <name evidence="14" type="ORF">HH304_03220</name>
</gene>
<organism evidence="14 15">
    <name type="scientific">Marinigracilibium pacificum</name>
    <dbReference type="NCBI Taxonomy" id="2729599"/>
    <lineage>
        <taxon>Bacteria</taxon>
        <taxon>Pseudomonadati</taxon>
        <taxon>Bacteroidota</taxon>
        <taxon>Cytophagia</taxon>
        <taxon>Cytophagales</taxon>
        <taxon>Flammeovirgaceae</taxon>
        <taxon>Marinigracilibium</taxon>
    </lineage>
</organism>
<evidence type="ECO:0000256" key="8">
    <source>
        <dbReference type="ARBA" id="ARBA00022898"/>
    </source>
</evidence>
<reference evidence="14 15" key="1">
    <citation type="submission" date="2020-04" db="EMBL/GenBank/DDBJ databases">
        <title>Flammeovirgaceae bacterium KN852 isolated from deep sea.</title>
        <authorList>
            <person name="Zhang D.-C."/>
        </authorList>
    </citation>
    <scope>NUCLEOTIDE SEQUENCE [LARGE SCALE GENOMIC DNA]</scope>
    <source>
        <strain evidence="14 15">KN852</strain>
    </source>
</reference>
<dbReference type="InterPro" id="IPR001721">
    <property type="entry name" value="TD_ACT-like"/>
</dbReference>
<evidence type="ECO:0000256" key="1">
    <source>
        <dbReference type="ARBA" id="ARBA00001274"/>
    </source>
</evidence>
<dbReference type="FunFam" id="3.40.50.1100:FF:000005">
    <property type="entry name" value="Threonine dehydratase catabolic"/>
    <property type="match status" value="1"/>
</dbReference>
<evidence type="ECO:0000256" key="7">
    <source>
        <dbReference type="ARBA" id="ARBA00022624"/>
    </source>
</evidence>
<dbReference type="InterPro" id="IPR000634">
    <property type="entry name" value="Ser/Thr_deHydtase_PyrdxlP-BS"/>
</dbReference>
<keyword evidence="6 12" id="KW-0028">Amino-acid biosynthesis</keyword>
<dbReference type="FunFam" id="3.40.50.1100:FF:000007">
    <property type="entry name" value="L-threonine dehydratase catabolic TdcB"/>
    <property type="match status" value="1"/>
</dbReference>
<comment type="caution">
    <text evidence="14">The sequence shown here is derived from an EMBL/GenBank/DDBJ whole genome shotgun (WGS) entry which is preliminary data.</text>
</comment>
<dbReference type="Pfam" id="PF00585">
    <property type="entry name" value="Thr_dehydrat_C"/>
    <property type="match status" value="1"/>
</dbReference>
<evidence type="ECO:0000256" key="6">
    <source>
        <dbReference type="ARBA" id="ARBA00022605"/>
    </source>
</evidence>
<evidence type="ECO:0000313" key="15">
    <source>
        <dbReference type="Proteomes" id="UP000559010"/>
    </source>
</evidence>
<comment type="cofactor">
    <cofactor evidence="2 12">
        <name>pyridoxal 5'-phosphate</name>
        <dbReference type="ChEBI" id="CHEBI:597326"/>
    </cofactor>
</comment>
<dbReference type="Gene3D" id="3.40.50.1100">
    <property type="match status" value="2"/>
</dbReference>
<dbReference type="NCBIfam" id="TIGR02079">
    <property type="entry name" value="THD1"/>
    <property type="match status" value="1"/>
</dbReference>
<keyword evidence="8 12" id="KW-0663">Pyridoxal phosphate</keyword>
<dbReference type="GO" id="GO:0030170">
    <property type="term" value="F:pyridoxal phosphate binding"/>
    <property type="evidence" value="ECO:0007669"/>
    <property type="project" value="InterPro"/>
</dbReference>
<dbReference type="Pfam" id="PF00291">
    <property type="entry name" value="PALP"/>
    <property type="match status" value="1"/>
</dbReference>
<name>A0A848IYS8_9BACT</name>
<evidence type="ECO:0000259" key="13">
    <source>
        <dbReference type="PROSITE" id="PS51672"/>
    </source>
</evidence>
<evidence type="ECO:0000256" key="10">
    <source>
        <dbReference type="ARBA" id="ARBA00023304"/>
    </source>
</evidence>
<dbReference type="InterPro" id="IPR011820">
    <property type="entry name" value="IlvA"/>
</dbReference>